<dbReference type="Proteomes" id="UP001199469">
    <property type="component" value="Unassembled WGS sequence"/>
</dbReference>
<feature type="domain" description="BLUF" evidence="1">
    <location>
        <begin position="8"/>
        <end position="101"/>
    </location>
</feature>
<protein>
    <submittedName>
        <fullName evidence="2">BLUF domain-containing protein</fullName>
    </submittedName>
</protein>
<dbReference type="Gene3D" id="3.30.70.100">
    <property type="match status" value="1"/>
</dbReference>
<dbReference type="EMBL" id="JAJNDB010000004">
    <property type="protein sequence ID" value="MCD2195730.1"/>
    <property type="molecule type" value="Genomic_DNA"/>
</dbReference>
<dbReference type="SMART" id="SM01034">
    <property type="entry name" value="BLUF"/>
    <property type="match status" value="1"/>
</dbReference>
<sequence length="151" mass="16908">MADDSGPVFRLVYRSHLRIPSHQVKAELGAIFSRARSNNKREGITGALLVWGDHVVQTLEGEETAVRGLYDTIHRDARHEQVTILETVPETERVFGRWSMARVGDEDEPDIPLLMDRDKGGITPAQRRATTTEQDAVLDAMRDHVRGAQPA</sequence>
<proteinExistence type="predicted"/>
<name>A0ABS8PBR9_9PSEU</name>
<dbReference type="PROSITE" id="PS50925">
    <property type="entry name" value="BLUF"/>
    <property type="match status" value="1"/>
</dbReference>
<evidence type="ECO:0000313" key="2">
    <source>
        <dbReference type="EMBL" id="MCD2195730.1"/>
    </source>
</evidence>
<dbReference type="SUPFAM" id="SSF54975">
    <property type="entry name" value="Acylphosphatase/BLUF domain-like"/>
    <property type="match status" value="1"/>
</dbReference>
<dbReference type="InterPro" id="IPR007024">
    <property type="entry name" value="BLUF_domain"/>
</dbReference>
<evidence type="ECO:0000259" key="1">
    <source>
        <dbReference type="PROSITE" id="PS50925"/>
    </source>
</evidence>
<dbReference type="InterPro" id="IPR036046">
    <property type="entry name" value="Acylphosphatase-like_dom_sf"/>
</dbReference>
<evidence type="ECO:0000313" key="3">
    <source>
        <dbReference type="Proteomes" id="UP001199469"/>
    </source>
</evidence>
<comment type="caution">
    <text evidence="2">The sequence shown here is derived from an EMBL/GenBank/DDBJ whole genome shotgun (WGS) entry which is preliminary data.</text>
</comment>
<dbReference type="RefSeq" id="WP_230737091.1">
    <property type="nucleotide sequence ID" value="NZ_JAJNDB010000004.1"/>
</dbReference>
<dbReference type="Pfam" id="PF04940">
    <property type="entry name" value="BLUF"/>
    <property type="match status" value="1"/>
</dbReference>
<accession>A0ABS8PBR9</accession>
<reference evidence="2 3" key="1">
    <citation type="submission" date="2021-11" db="EMBL/GenBank/DDBJ databases">
        <title>Draft genome sequence of Actinomycetospora sp. SF1 isolated from the rhizosphere soil.</title>
        <authorList>
            <person name="Duangmal K."/>
            <person name="Chantavorakit T."/>
        </authorList>
    </citation>
    <scope>NUCLEOTIDE SEQUENCE [LARGE SCALE GENOMIC DNA]</scope>
    <source>
        <strain evidence="2 3">TBRC 5722</strain>
    </source>
</reference>
<keyword evidence="3" id="KW-1185">Reference proteome</keyword>
<gene>
    <name evidence="2" type="ORF">LQ327_20370</name>
</gene>
<organism evidence="2 3">
    <name type="scientific">Actinomycetospora endophytica</name>
    <dbReference type="NCBI Taxonomy" id="2291215"/>
    <lineage>
        <taxon>Bacteria</taxon>
        <taxon>Bacillati</taxon>
        <taxon>Actinomycetota</taxon>
        <taxon>Actinomycetes</taxon>
        <taxon>Pseudonocardiales</taxon>
        <taxon>Pseudonocardiaceae</taxon>
        <taxon>Actinomycetospora</taxon>
    </lineage>
</organism>